<organism evidence="1 2">
    <name type="scientific">Candidatus Acididesulfobacter diazotrophicus</name>
    <dbReference type="NCBI Taxonomy" id="2597226"/>
    <lineage>
        <taxon>Bacteria</taxon>
        <taxon>Deltaproteobacteria</taxon>
        <taxon>Candidatus Acidulodesulfobacterales</taxon>
        <taxon>Candidatus Acididesulfobacter</taxon>
    </lineage>
</organism>
<comment type="caution">
    <text evidence="1">The sequence shown here is derived from an EMBL/GenBank/DDBJ whole genome shotgun (WGS) entry which is preliminary data.</text>
</comment>
<dbReference type="Proteomes" id="UP000319296">
    <property type="component" value="Unassembled WGS sequence"/>
</dbReference>
<evidence type="ECO:0008006" key="3">
    <source>
        <dbReference type="Google" id="ProtNLM"/>
    </source>
</evidence>
<evidence type="ECO:0000313" key="1">
    <source>
        <dbReference type="EMBL" id="RZD19462.1"/>
    </source>
</evidence>
<protein>
    <recommendedName>
        <fullName evidence="3">DUF86 domain-containing protein</fullName>
    </recommendedName>
</protein>
<evidence type="ECO:0000313" key="2">
    <source>
        <dbReference type="Proteomes" id="UP000319296"/>
    </source>
</evidence>
<dbReference type="EMBL" id="SGBB01000001">
    <property type="protein sequence ID" value="RZD19462.1"/>
    <property type="molecule type" value="Genomic_DNA"/>
</dbReference>
<accession>A0A519BQB3</accession>
<dbReference type="SUPFAM" id="SSF81593">
    <property type="entry name" value="Nucleotidyltransferase substrate binding subunit/domain"/>
    <property type="match status" value="1"/>
</dbReference>
<dbReference type="AlphaFoldDB" id="A0A519BQB3"/>
<name>A0A519BQB3_9DELT</name>
<dbReference type="Gene3D" id="1.20.120.330">
    <property type="entry name" value="Nucleotidyltransferases domain 2"/>
    <property type="match status" value="1"/>
</dbReference>
<sequence length="149" mass="17813">MLKETIETITINLKRAQNDFNEIKSWDNISPDYFDNDEKRRVIDSFIFRFTKLQDLMGDKLFKEVLNSIGEYKRSMSFIDVLDKLEKLEIIKDTDEWNGIRELRNNLSHEYPSNQDEIIKDIKLALVLFEKIADTYKNIINYLDKNKLI</sequence>
<gene>
    <name evidence="1" type="ORF">EVG15_00855</name>
</gene>
<reference evidence="1 2" key="1">
    <citation type="journal article" date="2019" name="ISME J.">
        <title>Insights into ecological role of a new deltaproteobacterial order Candidatus Acidulodesulfobacterales by metagenomics and metatranscriptomics.</title>
        <authorList>
            <person name="Tan S."/>
            <person name="Liu J."/>
            <person name="Fang Y."/>
            <person name="Hedlund B.P."/>
            <person name="Lian Z.H."/>
            <person name="Huang L.Y."/>
            <person name="Li J.T."/>
            <person name="Huang L.N."/>
            <person name="Li W.J."/>
            <person name="Jiang H.C."/>
            <person name="Dong H.L."/>
            <person name="Shu W.S."/>
        </authorList>
    </citation>
    <scope>NUCLEOTIDE SEQUENCE [LARGE SCALE GENOMIC DNA]</scope>
    <source>
        <strain evidence="1">AP1</strain>
    </source>
</reference>
<proteinExistence type="predicted"/>